<keyword evidence="3" id="KW-0813">Transport</keyword>
<comment type="similarity">
    <text evidence="1">Belongs to the leucine-binding protein family.</text>
</comment>
<feature type="domain" description="Leucine-binding protein" evidence="4">
    <location>
        <begin position="33"/>
        <end position="375"/>
    </location>
</feature>
<dbReference type="Proteomes" id="UP000078316">
    <property type="component" value="Unassembled WGS sequence"/>
</dbReference>
<dbReference type="RefSeq" id="WP_048432985.1">
    <property type="nucleotide sequence ID" value="NZ_LWHQ01000064.1"/>
</dbReference>
<evidence type="ECO:0000313" key="5">
    <source>
        <dbReference type="EMBL" id="OAS18065.1"/>
    </source>
</evidence>
<dbReference type="PANTHER" id="PTHR30483:SF6">
    <property type="entry name" value="PERIPLASMIC BINDING PROTEIN OF ABC TRANSPORTER FOR NATURAL AMINO ACIDS"/>
    <property type="match status" value="1"/>
</dbReference>
<evidence type="ECO:0000256" key="1">
    <source>
        <dbReference type="ARBA" id="ARBA00010062"/>
    </source>
</evidence>
<dbReference type="OrthoDB" id="9794229at2"/>
<dbReference type="STRING" id="427683.A5481_26995"/>
<dbReference type="Pfam" id="PF13458">
    <property type="entry name" value="Peripla_BP_6"/>
    <property type="match status" value="1"/>
</dbReference>
<dbReference type="InterPro" id="IPR028081">
    <property type="entry name" value="Leu-bd"/>
</dbReference>
<dbReference type="PANTHER" id="PTHR30483">
    <property type="entry name" value="LEUCINE-SPECIFIC-BINDING PROTEIN"/>
    <property type="match status" value="1"/>
</dbReference>
<evidence type="ECO:0000256" key="3">
    <source>
        <dbReference type="ARBA" id="ARBA00022970"/>
    </source>
</evidence>
<dbReference type="GO" id="GO:0006865">
    <property type="term" value="P:amino acid transport"/>
    <property type="evidence" value="ECO:0007669"/>
    <property type="project" value="UniProtKB-KW"/>
</dbReference>
<organism evidence="5 6">
    <name type="scientific">Methylobacterium platani</name>
    <dbReference type="NCBI Taxonomy" id="427683"/>
    <lineage>
        <taxon>Bacteria</taxon>
        <taxon>Pseudomonadati</taxon>
        <taxon>Pseudomonadota</taxon>
        <taxon>Alphaproteobacteria</taxon>
        <taxon>Hyphomicrobiales</taxon>
        <taxon>Methylobacteriaceae</taxon>
        <taxon>Methylobacterium</taxon>
    </lineage>
</organism>
<dbReference type="AlphaFoldDB" id="A0A179RZK2"/>
<dbReference type="SUPFAM" id="SSF53822">
    <property type="entry name" value="Periplasmic binding protein-like I"/>
    <property type="match status" value="1"/>
</dbReference>
<gene>
    <name evidence="5" type="ORF">A5481_26995</name>
</gene>
<reference evidence="5 6" key="1">
    <citation type="submission" date="2016-04" db="EMBL/GenBank/DDBJ databases">
        <authorList>
            <person name="Evans L.H."/>
            <person name="Alamgir A."/>
            <person name="Owens N."/>
            <person name="Weber N.D."/>
            <person name="Virtaneva K."/>
            <person name="Barbian K."/>
            <person name="Babar A."/>
            <person name="Rosenke K."/>
        </authorList>
    </citation>
    <scope>NUCLEOTIDE SEQUENCE [LARGE SCALE GENOMIC DNA]</scope>
    <source>
        <strain evidence="5 6">PMB02</strain>
    </source>
</reference>
<dbReference type="InterPro" id="IPR006311">
    <property type="entry name" value="TAT_signal"/>
</dbReference>
<dbReference type="InterPro" id="IPR051010">
    <property type="entry name" value="BCAA_transport"/>
</dbReference>
<name>A0A179RZK2_9HYPH</name>
<keyword evidence="3" id="KW-0029">Amino-acid transport</keyword>
<evidence type="ECO:0000259" key="4">
    <source>
        <dbReference type="Pfam" id="PF13458"/>
    </source>
</evidence>
<dbReference type="Gene3D" id="3.40.50.2300">
    <property type="match status" value="2"/>
</dbReference>
<proteinExistence type="inferred from homology"/>
<dbReference type="EMBL" id="LWHQ01000064">
    <property type="protein sequence ID" value="OAS18065.1"/>
    <property type="molecule type" value="Genomic_DNA"/>
</dbReference>
<protein>
    <submittedName>
        <fullName evidence="5">ABC transporter permease</fullName>
    </submittedName>
</protein>
<evidence type="ECO:0000256" key="2">
    <source>
        <dbReference type="ARBA" id="ARBA00022729"/>
    </source>
</evidence>
<sequence>MPVAANRRHLLGGLAAASVAPLLPRPARAATPPIRIGVLTDMAGPYSEDSGRGSVVAAQLAIEDFARIDPGLRVELISGDMQGKPDVASALASAWYDRDGIDLIVDLPVSSAALAVAHVARQKDKAAILNPGTSDLSGKACSPNHVHWAFDTYALANSTGRAILAGGGRSWYFVQADYAFGAALAADTGRIVAEQGGTVKGTVRYPFPGTMDFASFLLQAQASGAQVVAFANAGADAANCIKQAGEFGLTQGGQKLASLLCFIPQIHGIGLQAAQGLLLTEGFYWDLNDRTRAFSKRYGARMDGQMPCTIQVGCYSGVLHYLKAVAAMGVEAARASGAAAVRQMKQIPTDDDVFGQGRVREDGRKIHDMHLFEVKTPAQSTSSWDLYRLVRTTPGEQAFRPLAEGQCPMVRS</sequence>
<comment type="caution">
    <text evidence="5">The sequence shown here is derived from an EMBL/GenBank/DDBJ whole genome shotgun (WGS) entry which is preliminary data.</text>
</comment>
<dbReference type="InterPro" id="IPR028082">
    <property type="entry name" value="Peripla_BP_I"/>
</dbReference>
<evidence type="ECO:0000313" key="6">
    <source>
        <dbReference type="Proteomes" id="UP000078316"/>
    </source>
</evidence>
<keyword evidence="2" id="KW-0732">Signal</keyword>
<dbReference type="PROSITE" id="PS51318">
    <property type="entry name" value="TAT"/>
    <property type="match status" value="1"/>
</dbReference>
<accession>A0A179RZK2</accession>
<dbReference type="CDD" id="cd06327">
    <property type="entry name" value="PBP1_SBP-like"/>
    <property type="match status" value="1"/>
</dbReference>